<accession>A0A9W7WX47</accession>
<dbReference type="Pfam" id="PF01408">
    <property type="entry name" value="GFO_IDH_MocA"/>
    <property type="match status" value="1"/>
</dbReference>
<evidence type="ECO:0000259" key="2">
    <source>
        <dbReference type="Pfam" id="PF09166"/>
    </source>
</evidence>
<dbReference type="Proteomes" id="UP001059041">
    <property type="component" value="Linkage Group LG5"/>
</dbReference>
<evidence type="ECO:0000313" key="3">
    <source>
        <dbReference type="EMBL" id="KAI7809931.1"/>
    </source>
</evidence>
<dbReference type="GO" id="GO:0000166">
    <property type="term" value="F:nucleotide binding"/>
    <property type="evidence" value="ECO:0007669"/>
    <property type="project" value="InterPro"/>
</dbReference>
<evidence type="ECO:0000259" key="1">
    <source>
        <dbReference type="Pfam" id="PF01408"/>
    </source>
</evidence>
<keyword evidence="4" id="KW-1185">Reference proteome</keyword>
<feature type="domain" description="Biliverdin reductase catalytic" evidence="2">
    <location>
        <begin position="140"/>
        <end position="250"/>
    </location>
</feature>
<sequence>MPFMKSANWLRIMRGSVVVGLGIAGCVRLRELLAPLPASAADKLTIKGFVSRRSLEDQQGVKQIPMTEALSRDDIQVAFICTENTNHEEHIRQFLEAGKHVCVEYPMTLSYASAVDLWDLAQEKGLVLHEEHIELLTPDFKQLKKDIAGKTLEEGTLHFTGGSLKPDFGFPSFSGIARLTWLVDLFGNLTVTSVSLVEEKENKYIKMTAHLLTQQQKPLTWMEERGPGLGRAKHVNFRFQDVTITELPAGRREPVGLFMQDMVLFGQKLQGDVPAEELQAEKNRILHCLELADRIRQLSESRQA</sequence>
<dbReference type="GO" id="GO:0008270">
    <property type="term" value="F:zinc ion binding"/>
    <property type="evidence" value="ECO:0007669"/>
    <property type="project" value="InterPro"/>
</dbReference>
<reference evidence="3" key="1">
    <citation type="submission" date="2021-02" db="EMBL/GenBank/DDBJ databases">
        <title>Comparative genomics reveals that relaxation of natural selection precedes convergent phenotypic evolution of cavefish.</title>
        <authorList>
            <person name="Peng Z."/>
        </authorList>
    </citation>
    <scope>NUCLEOTIDE SEQUENCE</scope>
    <source>
        <tissue evidence="3">Muscle</tissue>
    </source>
</reference>
<protein>
    <submittedName>
        <fullName evidence="3">Biliverdin reductase A</fullName>
    </submittedName>
</protein>
<dbReference type="InterPro" id="IPR015249">
    <property type="entry name" value="Biliverdin_Rdtase_cat"/>
</dbReference>
<dbReference type="SUPFAM" id="SSF51735">
    <property type="entry name" value="NAD(P)-binding Rossmann-fold domains"/>
    <property type="match status" value="1"/>
</dbReference>
<dbReference type="InterPro" id="IPR036291">
    <property type="entry name" value="NAD(P)-bd_dom_sf"/>
</dbReference>
<comment type="caution">
    <text evidence="3">The sequence shown here is derived from an EMBL/GenBank/DDBJ whole genome shotgun (WGS) entry which is preliminary data.</text>
</comment>
<name>A0A9W7WX47_TRIRA</name>
<dbReference type="Gene3D" id="3.30.360.10">
    <property type="entry name" value="Dihydrodipicolinate Reductase, domain 2"/>
    <property type="match status" value="1"/>
</dbReference>
<feature type="domain" description="Gfo/Idh/MocA-like oxidoreductase N-terminal" evidence="1">
    <location>
        <begin position="17"/>
        <end position="132"/>
    </location>
</feature>
<organism evidence="3 4">
    <name type="scientific">Triplophysa rosa</name>
    <name type="common">Cave loach</name>
    <dbReference type="NCBI Taxonomy" id="992332"/>
    <lineage>
        <taxon>Eukaryota</taxon>
        <taxon>Metazoa</taxon>
        <taxon>Chordata</taxon>
        <taxon>Craniata</taxon>
        <taxon>Vertebrata</taxon>
        <taxon>Euteleostomi</taxon>
        <taxon>Actinopterygii</taxon>
        <taxon>Neopterygii</taxon>
        <taxon>Teleostei</taxon>
        <taxon>Ostariophysi</taxon>
        <taxon>Cypriniformes</taxon>
        <taxon>Nemacheilidae</taxon>
        <taxon>Triplophysa</taxon>
    </lineage>
</organism>
<dbReference type="SUPFAM" id="SSF55347">
    <property type="entry name" value="Glyceraldehyde-3-phosphate dehydrogenase-like, C-terminal domain"/>
    <property type="match status" value="1"/>
</dbReference>
<dbReference type="PROSITE" id="PS51257">
    <property type="entry name" value="PROKAR_LIPOPROTEIN"/>
    <property type="match status" value="1"/>
</dbReference>
<evidence type="ECO:0000313" key="4">
    <source>
        <dbReference type="Proteomes" id="UP001059041"/>
    </source>
</evidence>
<dbReference type="InterPro" id="IPR000683">
    <property type="entry name" value="Gfo/Idh/MocA-like_OxRdtase_N"/>
</dbReference>
<dbReference type="GO" id="GO:0042167">
    <property type="term" value="P:heme catabolic process"/>
    <property type="evidence" value="ECO:0007669"/>
    <property type="project" value="InterPro"/>
</dbReference>
<dbReference type="InterPro" id="IPR051450">
    <property type="entry name" value="Gfo/Idh/MocA_Oxidoreductases"/>
</dbReference>
<dbReference type="EMBL" id="JAFHDT010000005">
    <property type="protein sequence ID" value="KAI7809931.1"/>
    <property type="molecule type" value="Genomic_DNA"/>
</dbReference>
<dbReference type="PANTHER" id="PTHR43377:SF1">
    <property type="entry name" value="BILIVERDIN REDUCTASE A"/>
    <property type="match status" value="1"/>
</dbReference>
<dbReference type="PANTHER" id="PTHR43377">
    <property type="entry name" value="BILIVERDIN REDUCTASE A"/>
    <property type="match status" value="1"/>
</dbReference>
<gene>
    <name evidence="3" type="ORF">IRJ41_020172</name>
</gene>
<dbReference type="Pfam" id="PF09166">
    <property type="entry name" value="Biliv-reduc_cat"/>
    <property type="match status" value="1"/>
</dbReference>
<dbReference type="GO" id="GO:0004074">
    <property type="term" value="F:biliverdin reductase [NAD(P)H] activity"/>
    <property type="evidence" value="ECO:0007669"/>
    <property type="project" value="InterPro"/>
</dbReference>
<proteinExistence type="predicted"/>
<dbReference type="Gene3D" id="3.40.50.720">
    <property type="entry name" value="NAD(P)-binding Rossmann-like Domain"/>
    <property type="match status" value="1"/>
</dbReference>
<dbReference type="AlphaFoldDB" id="A0A9W7WX47"/>